<dbReference type="SUPFAM" id="SSF50891">
    <property type="entry name" value="Cyclophilin-like"/>
    <property type="match status" value="1"/>
</dbReference>
<evidence type="ECO:0000313" key="1">
    <source>
        <dbReference type="EMBL" id="GAH61261.1"/>
    </source>
</evidence>
<comment type="caution">
    <text evidence="1">The sequence shown here is derived from an EMBL/GenBank/DDBJ whole genome shotgun (WGS) entry which is preliminary data.</text>
</comment>
<accession>X1GTM2</accession>
<dbReference type="InterPro" id="IPR029000">
    <property type="entry name" value="Cyclophilin-like_dom_sf"/>
</dbReference>
<dbReference type="EMBL" id="BARU01020246">
    <property type="protein sequence ID" value="GAH61261.1"/>
    <property type="molecule type" value="Genomic_DNA"/>
</dbReference>
<name>X1GTM2_9ZZZZ</name>
<reference evidence="1" key="1">
    <citation type="journal article" date="2014" name="Front. Microbiol.">
        <title>High frequency of phylogenetically diverse reductive dehalogenase-homologous genes in deep subseafloor sedimentary metagenomes.</title>
        <authorList>
            <person name="Kawai M."/>
            <person name="Futagami T."/>
            <person name="Toyoda A."/>
            <person name="Takaki Y."/>
            <person name="Nishi S."/>
            <person name="Hori S."/>
            <person name="Arai W."/>
            <person name="Tsubouchi T."/>
            <person name="Morono Y."/>
            <person name="Uchiyama I."/>
            <person name="Ito T."/>
            <person name="Fujiyama A."/>
            <person name="Inagaki F."/>
            <person name="Takami H."/>
        </authorList>
    </citation>
    <scope>NUCLEOTIDE SEQUENCE</scope>
    <source>
        <strain evidence="1">Expedition CK06-06</strain>
    </source>
</reference>
<protein>
    <submittedName>
        <fullName evidence="1">Uncharacterized protein</fullName>
    </submittedName>
</protein>
<dbReference type="Gene3D" id="2.40.100.20">
    <property type="match status" value="1"/>
</dbReference>
<organism evidence="1">
    <name type="scientific">marine sediment metagenome</name>
    <dbReference type="NCBI Taxonomy" id="412755"/>
    <lineage>
        <taxon>unclassified sequences</taxon>
        <taxon>metagenomes</taxon>
        <taxon>ecological metagenomes</taxon>
    </lineage>
</organism>
<gene>
    <name evidence="1" type="ORF">S03H2_33274</name>
</gene>
<dbReference type="AlphaFoldDB" id="X1GTM2"/>
<proteinExistence type="predicted"/>
<sequence>MSETESFDKTPININIFDCGTIKASFYRHLSPFSVMEILEKLPLTIRGRFNFIGPKTHWMLSQIGISVGPDSKSGHSVDKGDIVYCPQTDSVYIFIENDKLQTKMNKMGKVDNLDDLELFKRVKNGINTELKLSN</sequence>